<dbReference type="Pfam" id="PF09339">
    <property type="entry name" value="HTH_IclR"/>
    <property type="match status" value="1"/>
</dbReference>
<comment type="caution">
    <text evidence="6">The sequence shown here is derived from an EMBL/GenBank/DDBJ whole genome shotgun (WGS) entry which is preliminary data.</text>
</comment>
<dbReference type="SUPFAM" id="SSF55781">
    <property type="entry name" value="GAF domain-like"/>
    <property type="match status" value="1"/>
</dbReference>
<dbReference type="PROSITE" id="PS51077">
    <property type="entry name" value="HTH_ICLR"/>
    <property type="match status" value="1"/>
</dbReference>
<dbReference type="PROSITE" id="PS51078">
    <property type="entry name" value="ICLR_ED"/>
    <property type="match status" value="1"/>
</dbReference>
<dbReference type="EMBL" id="JACHXA010000001">
    <property type="protein sequence ID" value="MBB3063758.1"/>
    <property type="molecule type" value="Genomic_DNA"/>
</dbReference>
<keyword evidence="7" id="KW-1185">Reference proteome</keyword>
<evidence type="ECO:0000256" key="2">
    <source>
        <dbReference type="ARBA" id="ARBA00023125"/>
    </source>
</evidence>
<dbReference type="GO" id="GO:0003677">
    <property type="term" value="F:DNA binding"/>
    <property type="evidence" value="ECO:0007669"/>
    <property type="project" value="UniProtKB-KW"/>
</dbReference>
<dbReference type="SMART" id="SM00346">
    <property type="entry name" value="HTH_ICLR"/>
    <property type="match status" value="1"/>
</dbReference>
<dbReference type="PANTHER" id="PTHR30136:SF35">
    <property type="entry name" value="HTH-TYPE TRANSCRIPTIONAL REGULATOR RV1719"/>
    <property type="match status" value="1"/>
</dbReference>
<dbReference type="SUPFAM" id="SSF46785">
    <property type="entry name" value="Winged helix' DNA-binding domain"/>
    <property type="match status" value="1"/>
</dbReference>
<evidence type="ECO:0000259" key="5">
    <source>
        <dbReference type="PROSITE" id="PS51078"/>
    </source>
</evidence>
<sequence>MAPLAGMKTVRHAIVVLRCFSVAESLLGVNEIARRTGLHKSSVSRLVATLEEAHLLERDTATKRLRLGDGLLTIAAPLFSKMGFLNAVRPVLEKLSQTTEETAYFNIWDGSEAVVVDQAVGPNAVTHFAPLGMRNPAHCTATGKVLLAFASESEVDAVLSVGLHKYTPSSVTDPVTLREQLADIRANGVALNIGELASDVGAIAAIVRKEHGAIAGAIAVSVPLYRFGRDRQEELRKMVLEAAKSLSQRLS</sequence>
<feature type="domain" description="HTH iclR-type" evidence="4">
    <location>
        <begin position="7"/>
        <end position="69"/>
    </location>
</feature>
<dbReference type="GO" id="GO:0003700">
    <property type="term" value="F:DNA-binding transcription factor activity"/>
    <property type="evidence" value="ECO:0007669"/>
    <property type="project" value="TreeGrafter"/>
</dbReference>
<dbReference type="Pfam" id="PF01614">
    <property type="entry name" value="IclR_C"/>
    <property type="match status" value="1"/>
</dbReference>
<dbReference type="InterPro" id="IPR029016">
    <property type="entry name" value="GAF-like_dom_sf"/>
</dbReference>
<organism evidence="6 7">
    <name type="scientific">Limibacillus halophilus</name>
    <dbReference type="NCBI Taxonomy" id="1579333"/>
    <lineage>
        <taxon>Bacteria</taxon>
        <taxon>Pseudomonadati</taxon>
        <taxon>Pseudomonadota</taxon>
        <taxon>Alphaproteobacteria</taxon>
        <taxon>Rhodospirillales</taxon>
        <taxon>Rhodovibrionaceae</taxon>
        <taxon>Limibacillus</taxon>
    </lineage>
</organism>
<keyword evidence="3" id="KW-0804">Transcription</keyword>
<dbReference type="GO" id="GO:0045892">
    <property type="term" value="P:negative regulation of DNA-templated transcription"/>
    <property type="evidence" value="ECO:0007669"/>
    <property type="project" value="TreeGrafter"/>
</dbReference>
<dbReference type="InterPro" id="IPR014757">
    <property type="entry name" value="Tscrpt_reg_IclR_C"/>
</dbReference>
<keyword evidence="2 6" id="KW-0238">DNA-binding</keyword>
<evidence type="ECO:0000259" key="4">
    <source>
        <dbReference type="PROSITE" id="PS51077"/>
    </source>
</evidence>
<dbReference type="InterPro" id="IPR005471">
    <property type="entry name" value="Tscrpt_reg_IclR_N"/>
</dbReference>
<dbReference type="Proteomes" id="UP000581135">
    <property type="component" value="Unassembled WGS sequence"/>
</dbReference>
<evidence type="ECO:0000256" key="1">
    <source>
        <dbReference type="ARBA" id="ARBA00023015"/>
    </source>
</evidence>
<reference evidence="6 7" key="1">
    <citation type="submission" date="2020-08" db="EMBL/GenBank/DDBJ databases">
        <title>Genomic Encyclopedia of Type Strains, Phase III (KMG-III): the genomes of soil and plant-associated and newly described type strains.</title>
        <authorList>
            <person name="Whitman W."/>
        </authorList>
    </citation>
    <scope>NUCLEOTIDE SEQUENCE [LARGE SCALE GENOMIC DNA]</scope>
    <source>
        <strain evidence="6 7">CECT 8803</strain>
    </source>
</reference>
<dbReference type="Gene3D" id="1.10.10.10">
    <property type="entry name" value="Winged helix-like DNA-binding domain superfamily/Winged helix DNA-binding domain"/>
    <property type="match status" value="1"/>
</dbReference>
<dbReference type="PANTHER" id="PTHR30136">
    <property type="entry name" value="HELIX-TURN-HELIX TRANSCRIPTIONAL REGULATOR, ICLR FAMILY"/>
    <property type="match status" value="1"/>
</dbReference>
<evidence type="ECO:0000256" key="3">
    <source>
        <dbReference type="ARBA" id="ARBA00023163"/>
    </source>
</evidence>
<keyword evidence="1" id="KW-0805">Transcription regulation</keyword>
<dbReference type="Gene3D" id="3.30.450.40">
    <property type="match status" value="1"/>
</dbReference>
<dbReference type="AlphaFoldDB" id="A0A839SNK4"/>
<dbReference type="InterPro" id="IPR036390">
    <property type="entry name" value="WH_DNA-bd_sf"/>
</dbReference>
<dbReference type="RefSeq" id="WP_183414578.1">
    <property type="nucleotide sequence ID" value="NZ_JACHXA010000001.1"/>
</dbReference>
<gene>
    <name evidence="6" type="ORF">FHR98_000023</name>
</gene>
<proteinExistence type="predicted"/>
<dbReference type="InterPro" id="IPR036388">
    <property type="entry name" value="WH-like_DNA-bd_sf"/>
</dbReference>
<dbReference type="InterPro" id="IPR050707">
    <property type="entry name" value="HTH_MetabolicPath_Reg"/>
</dbReference>
<evidence type="ECO:0000313" key="6">
    <source>
        <dbReference type="EMBL" id="MBB3063758.1"/>
    </source>
</evidence>
<accession>A0A839SNK4</accession>
<protein>
    <submittedName>
        <fullName evidence="6">DNA-binding IclR family transcriptional regulator</fullName>
    </submittedName>
</protein>
<name>A0A839SNK4_9PROT</name>
<evidence type="ECO:0000313" key="7">
    <source>
        <dbReference type="Proteomes" id="UP000581135"/>
    </source>
</evidence>
<feature type="domain" description="IclR-ED" evidence="5">
    <location>
        <begin position="70"/>
        <end position="251"/>
    </location>
</feature>